<evidence type="ECO:0000313" key="3">
    <source>
        <dbReference type="EMBL" id="MEJ8570174.1"/>
    </source>
</evidence>
<dbReference type="RefSeq" id="WP_340327910.1">
    <property type="nucleotide sequence ID" value="NZ_JAZHOF010000001.1"/>
</dbReference>
<organism evidence="3 4">
    <name type="scientific">Microbaculum marinum</name>
    <dbReference type="NCBI Taxonomy" id="1764581"/>
    <lineage>
        <taxon>Bacteria</taxon>
        <taxon>Pseudomonadati</taxon>
        <taxon>Pseudomonadota</taxon>
        <taxon>Alphaproteobacteria</taxon>
        <taxon>Hyphomicrobiales</taxon>
        <taxon>Tepidamorphaceae</taxon>
        <taxon>Microbaculum</taxon>
    </lineage>
</organism>
<evidence type="ECO:0000256" key="1">
    <source>
        <dbReference type="SAM" id="MobiDB-lite"/>
    </source>
</evidence>
<feature type="compositionally biased region" description="Acidic residues" evidence="1">
    <location>
        <begin position="51"/>
        <end position="61"/>
    </location>
</feature>
<evidence type="ECO:0000313" key="4">
    <source>
        <dbReference type="Proteomes" id="UP001378188"/>
    </source>
</evidence>
<comment type="caution">
    <text evidence="3">The sequence shown here is derived from an EMBL/GenBank/DDBJ whole genome shotgun (WGS) entry which is preliminary data.</text>
</comment>
<dbReference type="Proteomes" id="UP001378188">
    <property type="component" value="Unassembled WGS sequence"/>
</dbReference>
<gene>
    <name evidence="3" type="ORF">V3328_01710</name>
</gene>
<evidence type="ECO:0000256" key="2">
    <source>
        <dbReference type="SAM" id="SignalP"/>
    </source>
</evidence>
<accession>A0AAW9RLA7</accession>
<dbReference type="AlphaFoldDB" id="A0AAW9RLA7"/>
<protein>
    <submittedName>
        <fullName evidence="3">Uncharacterized protein</fullName>
    </submittedName>
</protein>
<proteinExistence type="predicted"/>
<feature type="signal peptide" evidence="2">
    <location>
        <begin position="1"/>
        <end position="20"/>
    </location>
</feature>
<feature type="chain" id="PRO_5043723778" evidence="2">
    <location>
        <begin position="21"/>
        <end position="61"/>
    </location>
</feature>
<keyword evidence="2" id="KW-0732">Signal</keyword>
<keyword evidence="4" id="KW-1185">Reference proteome</keyword>
<reference evidence="3 4" key="1">
    <citation type="submission" date="2024-02" db="EMBL/GenBank/DDBJ databases">
        <title>Genome analysis and characterization of Microbaculum marinisediminis sp. nov., isolated from marine sediment.</title>
        <authorList>
            <person name="Du Z.-J."/>
            <person name="Ye Y.-Q."/>
            <person name="Zhang Z.-R."/>
            <person name="Yuan S.-M."/>
            <person name="Zhang X.-Y."/>
        </authorList>
    </citation>
    <scope>NUCLEOTIDE SEQUENCE [LARGE SCALE GENOMIC DNA]</scope>
    <source>
        <strain evidence="3 4">SDUM1044001</strain>
    </source>
</reference>
<feature type="region of interest" description="Disordered" evidence="1">
    <location>
        <begin position="24"/>
        <end position="61"/>
    </location>
</feature>
<name>A0AAW9RLA7_9HYPH</name>
<sequence>MTDHVVSRAVLLGTSLLVLAACSNTGPTAGPPPTIPDAQQELESLPGGLGADDETPDAPPD</sequence>
<dbReference type="EMBL" id="JAZHOF010000001">
    <property type="protein sequence ID" value="MEJ8570174.1"/>
    <property type="molecule type" value="Genomic_DNA"/>
</dbReference>